<sequence length="1226" mass="138529">MRRSTPPHLTAYSGQDPDPTPLFVPCCAALCCAVRKDRCSLNNNRHEALLPSTLPFMARPLYWLGEQFFYAIGNTSAVSLARDVTPDQDISLLLLGCGDPRSVLFTLFSEHETATRKLDFTCVDYEPAILARNVLLLSMVIDNRDAENIFDIFFHLYLEKESLALLVSQCRILLDASMTLEGWKKSRYGSTLRMSSQHTLIEIRRHWDQYTKMHALPNTQLCTIVEAFKAAATEYQKQYHDSQESMICHTSRSAGPLMMYATEILSDCFYDFWKYGTTFISPARRSAANLLNPTFVYTQLGVGCHVHYGSDLVMPFHLAPIFGNLDTVPTRLDIMNGIRTQFREWCSAFRRYHQRGLCIVRVFFADAILGARALQFRKETGGVQTRILVCHWRAETITLDEEEYKQAPLAFDVVDTSNLDDYIGLLNVLTISIPLLSGSGNGVLYLESLLIQGHADNAPKDLTKRFHADLTVMTVLFHLCPVDFVTGYSTRSNIHELLAYNFFPANGPRRQYHQVTAWKPLRSDPPVVDSRQLGTFLYELYHALFEEEDSLTFQQRHPNDFLNALISRNRVPYSRESFVLLLKFIRGRLQIPRDQWVAVLDRFFDLQSSDSSMKMDTINFHDLCAQLHFHGVHSMDVYRWDYLASVGVFRAWAKVPPLVRVFLTVPRQKLGVLAGATPVLQAGMRGPKMHNLFSSVHAAFGVLSVMGTPANPKVSFEEDPKRFHGTKPLVISFVMPAMLLTGDGPGYDLPSSILITFAINNNTANTVHYAGKLGLHLEIHSAALFDSNSVLVLPAEQPLPFAFSANINVTSTSGQIGSRGPISANFNEDCDLVESFSAKITVEDGLARAALQSAEAVAVRQLSHNIIQLMLGGRTQEVSFPFPIVGAQHRLRLARKSLWIEVSEIHPLSFLRIDICIQIIVPLRSSFTQGGVDINPFPIALDGLVPWSVHRVNLERLPVLNLKSSKLDQWLNVHVTAAFSEREARARKDKGTDTMMFVKDTIHSIIVQASGIQPKGSSPHRIFTLLDKETNNCDTVFLVDQLRFDLSAHTIVCDAFVLPLSDERMMEMIMIDEQNLAKLLSQAGQIPVEPGEVKSWKQLLPALVERCRTWKHRDSCQYASEGRVPLTTEMEVIPLCACGEGQDVQRMHDVPLWKPFAKYCTRIALSPLFAVSYVENVGRKDRSCCVCRAKAPFTCPKCKKDRYCSTVCRKKDWDRHRERHHNFWEK</sequence>
<dbReference type="InterPro" id="IPR027974">
    <property type="entry name" value="DUF4470"/>
</dbReference>
<name>A0A8H7D699_9AGAR</name>
<dbReference type="PROSITE" id="PS50865">
    <property type="entry name" value="ZF_MYND_2"/>
    <property type="match status" value="1"/>
</dbReference>
<dbReference type="SUPFAM" id="SSF144232">
    <property type="entry name" value="HIT/MYND zinc finger-like"/>
    <property type="match status" value="1"/>
</dbReference>
<dbReference type="Pfam" id="PF14737">
    <property type="entry name" value="DUF4470"/>
    <property type="match status" value="1"/>
</dbReference>
<comment type="caution">
    <text evidence="6">The sequence shown here is derived from an EMBL/GenBank/DDBJ whole genome shotgun (WGS) entry which is preliminary data.</text>
</comment>
<dbReference type="EMBL" id="JACAZH010000007">
    <property type="protein sequence ID" value="KAF7363879.1"/>
    <property type="molecule type" value="Genomic_DNA"/>
</dbReference>
<feature type="domain" description="MYND-type" evidence="5">
    <location>
        <begin position="1184"/>
        <end position="1220"/>
    </location>
</feature>
<dbReference type="GO" id="GO:0008270">
    <property type="term" value="F:zinc ion binding"/>
    <property type="evidence" value="ECO:0007669"/>
    <property type="project" value="UniProtKB-KW"/>
</dbReference>
<keyword evidence="7" id="KW-1185">Reference proteome</keyword>
<evidence type="ECO:0000256" key="3">
    <source>
        <dbReference type="ARBA" id="ARBA00022833"/>
    </source>
</evidence>
<gene>
    <name evidence="6" type="ORF">MSAN_01045900</name>
</gene>
<dbReference type="Proteomes" id="UP000623467">
    <property type="component" value="Unassembled WGS sequence"/>
</dbReference>
<accession>A0A8H7D699</accession>
<organism evidence="6 7">
    <name type="scientific">Mycena sanguinolenta</name>
    <dbReference type="NCBI Taxonomy" id="230812"/>
    <lineage>
        <taxon>Eukaryota</taxon>
        <taxon>Fungi</taxon>
        <taxon>Dikarya</taxon>
        <taxon>Basidiomycota</taxon>
        <taxon>Agaricomycotina</taxon>
        <taxon>Agaricomycetes</taxon>
        <taxon>Agaricomycetidae</taxon>
        <taxon>Agaricales</taxon>
        <taxon>Marasmiineae</taxon>
        <taxon>Mycenaceae</taxon>
        <taxon>Mycena</taxon>
    </lineage>
</organism>
<evidence type="ECO:0000313" key="6">
    <source>
        <dbReference type="EMBL" id="KAF7363879.1"/>
    </source>
</evidence>
<evidence type="ECO:0000256" key="4">
    <source>
        <dbReference type="PROSITE-ProRule" id="PRU00134"/>
    </source>
</evidence>
<keyword evidence="1" id="KW-0479">Metal-binding</keyword>
<dbReference type="AlphaFoldDB" id="A0A8H7D699"/>
<dbReference type="Gene3D" id="6.10.140.2220">
    <property type="match status" value="1"/>
</dbReference>
<evidence type="ECO:0000259" key="5">
    <source>
        <dbReference type="PROSITE" id="PS50865"/>
    </source>
</evidence>
<dbReference type="OrthoDB" id="432970at2759"/>
<protein>
    <submittedName>
        <fullName evidence="6">MYND-type domain-containing protein</fullName>
    </submittedName>
</protein>
<dbReference type="InterPro" id="IPR002893">
    <property type="entry name" value="Znf_MYND"/>
</dbReference>
<keyword evidence="3" id="KW-0862">Zinc</keyword>
<evidence type="ECO:0000256" key="2">
    <source>
        <dbReference type="ARBA" id="ARBA00022771"/>
    </source>
</evidence>
<evidence type="ECO:0000256" key="1">
    <source>
        <dbReference type="ARBA" id="ARBA00022723"/>
    </source>
</evidence>
<reference evidence="6" key="1">
    <citation type="submission" date="2020-05" db="EMBL/GenBank/DDBJ databases">
        <title>Mycena genomes resolve the evolution of fungal bioluminescence.</title>
        <authorList>
            <person name="Tsai I.J."/>
        </authorList>
    </citation>
    <scope>NUCLEOTIDE SEQUENCE</scope>
    <source>
        <strain evidence="6">160909Yilan</strain>
    </source>
</reference>
<evidence type="ECO:0000313" key="7">
    <source>
        <dbReference type="Proteomes" id="UP000623467"/>
    </source>
</evidence>
<keyword evidence="2 4" id="KW-0863">Zinc-finger</keyword>
<dbReference type="CDD" id="cd23024">
    <property type="entry name" value="zf-HIT_ZNHIT2-3"/>
    <property type="match status" value="1"/>
</dbReference>
<proteinExistence type="predicted"/>